<sequence>MLSIKLLMLILNNIFKLKSAGQSPALLSKKTKYFQVIFIFQLNPTLLKNMKKSTILRIARPTDNLVKIADMYCQGLNFTILGEFKDHDGFDGIMLGHSNHSWHLEFTHHHNTYVGKAPTKDNLLAFYIEDELEWQAQIKSMQEAGFTLVPSYNPYWDKHGKTFEDIDGYRVVLQNSASEV</sequence>
<dbReference type="Gene3D" id="3.10.180.10">
    <property type="entry name" value="2,3-Dihydroxybiphenyl 1,2-Dioxygenase, domain 1"/>
    <property type="match status" value="1"/>
</dbReference>
<dbReference type="SUPFAM" id="SSF54593">
    <property type="entry name" value="Glyoxalase/Bleomycin resistance protein/Dihydroxybiphenyl dioxygenase"/>
    <property type="match status" value="1"/>
</dbReference>
<evidence type="ECO:0000313" key="2">
    <source>
        <dbReference type="EMBL" id="PHM49961.1"/>
    </source>
</evidence>
<gene>
    <name evidence="2" type="ORF">Xmir_00846</name>
</gene>
<dbReference type="InterPro" id="IPR058997">
    <property type="entry name" value="YycE-like_C"/>
</dbReference>
<dbReference type="InterPro" id="IPR029068">
    <property type="entry name" value="Glyas_Bleomycin-R_OHBP_Dase"/>
</dbReference>
<dbReference type="InterPro" id="IPR058998">
    <property type="entry name" value="YycE-like_N"/>
</dbReference>
<evidence type="ECO:0000259" key="1">
    <source>
        <dbReference type="PROSITE" id="PS51819"/>
    </source>
</evidence>
<accession>A0A2D0JUS5</accession>
<dbReference type="Pfam" id="PF22659">
    <property type="entry name" value="YycE-like_C"/>
    <property type="match status" value="1"/>
</dbReference>
<evidence type="ECO:0000313" key="3">
    <source>
        <dbReference type="Proteomes" id="UP000221980"/>
    </source>
</evidence>
<dbReference type="CDD" id="cd06587">
    <property type="entry name" value="VOC"/>
    <property type="match status" value="1"/>
</dbReference>
<keyword evidence="3" id="KW-1185">Reference proteome</keyword>
<dbReference type="PROSITE" id="PS51819">
    <property type="entry name" value="VOC"/>
    <property type="match status" value="1"/>
</dbReference>
<dbReference type="Pfam" id="PF22658">
    <property type="entry name" value="YycE-like_N"/>
    <property type="match status" value="1"/>
</dbReference>
<dbReference type="EMBL" id="NITZ01000003">
    <property type="protein sequence ID" value="PHM49961.1"/>
    <property type="molecule type" value="Genomic_DNA"/>
</dbReference>
<organism evidence="2 3">
    <name type="scientific">Xenorhabdus miraniensis</name>
    <dbReference type="NCBI Taxonomy" id="351674"/>
    <lineage>
        <taxon>Bacteria</taxon>
        <taxon>Pseudomonadati</taxon>
        <taxon>Pseudomonadota</taxon>
        <taxon>Gammaproteobacteria</taxon>
        <taxon>Enterobacterales</taxon>
        <taxon>Morganellaceae</taxon>
        <taxon>Xenorhabdus</taxon>
    </lineage>
</organism>
<name>A0A2D0JUS5_9GAMM</name>
<dbReference type="AlphaFoldDB" id="A0A2D0JUS5"/>
<proteinExistence type="predicted"/>
<comment type="caution">
    <text evidence="2">The sequence shown here is derived from an EMBL/GenBank/DDBJ whole genome shotgun (WGS) entry which is preliminary data.</text>
</comment>
<reference evidence="2 3" key="1">
    <citation type="journal article" date="2017" name="Nat. Microbiol.">
        <title>Natural product diversity associated with the nematode symbionts Photorhabdus and Xenorhabdus.</title>
        <authorList>
            <person name="Tobias N.J."/>
            <person name="Wolff H."/>
            <person name="Djahanschiri B."/>
            <person name="Grundmann F."/>
            <person name="Kronenwerth M."/>
            <person name="Shi Y.M."/>
            <person name="Simonyi S."/>
            <person name="Grun P."/>
            <person name="Shapiro-Ilan D."/>
            <person name="Pidot S.J."/>
            <person name="Stinear T.P."/>
            <person name="Ebersberger I."/>
            <person name="Bode H.B."/>
        </authorList>
    </citation>
    <scope>NUCLEOTIDE SEQUENCE [LARGE SCALE GENOMIC DNA]</scope>
    <source>
        <strain evidence="2 3">DSM 17902</strain>
    </source>
</reference>
<dbReference type="Proteomes" id="UP000221980">
    <property type="component" value="Unassembled WGS sequence"/>
</dbReference>
<dbReference type="InterPro" id="IPR037523">
    <property type="entry name" value="VOC_core"/>
</dbReference>
<protein>
    <submittedName>
        <fullName evidence="2">Glyoxalase</fullName>
    </submittedName>
</protein>
<feature type="domain" description="VOC" evidence="1">
    <location>
        <begin position="54"/>
        <end position="176"/>
    </location>
</feature>